<keyword evidence="1" id="KW-1133">Transmembrane helix</keyword>
<organism evidence="2 3">
    <name type="scientific">Chryseosolibacter histidini</name>
    <dbReference type="NCBI Taxonomy" id="2782349"/>
    <lineage>
        <taxon>Bacteria</taxon>
        <taxon>Pseudomonadati</taxon>
        <taxon>Bacteroidota</taxon>
        <taxon>Cytophagia</taxon>
        <taxon>Cytophagales</taxon>
        <taxon>Chryseotaleaceae</taxon>
        <taxon>Chryseosolibacter</taxon>
    </lineage>
</organism>
<keyword evidence="3" id="KW-1185">Reference proteome</keyword>
<comment type="caution">
    <text evidence="2">The sequence shown here is derived from an EMBL/GenBank/DDBJ whole genome shotgun (WGS) entry which is preliminary data.</text>
</comment>
<name>A0AAP2DNR9_9BACT</name>
<sequence>MQRVYFEEVQAFRENRWVVAAVVAVLLSSLLPLAYGLYQQLAMGIPWGNKPMSDSGLVSMFLVVLVSVGIGAFVILSSKLEVKVDGDNLSYRYFPVTPQWQLITSGLIDSYSLEKGFRVFRSGGFGHHRSFLLRTRSYRIRGGRHLSLKLKNGHTILLGTQNPEGLEWAMKKLMAKNQTI</sequence>
<protein>
    <submittedName>
        <fullName evidence="2">Uncharacterized protein</fullName>
    </submittedName>
</protein>
<dbReference type="AlphaFoldDB" id="A0AAP2DNR9"/>
<feature type="transmembrane region" description="Helical" evidence="1">
    <location>
        <begin position="17"/>
        <end position="38"/>
    </location>
</feature>
<proteinExistence type="predicted"/>
<gene>
    <name evidence="2" type="ORF">KK083_11320</name>
</gene>
<dbReference type="EMBL" id="JAHESF010000009">
    <property type="protein sequence ID" value="MBT1697469.1"/>
    <property type="molecule type" value="Genomic_DNA"/>
</dbReference>
<evidence type="ECO:0000313" key="3">
    <source>
        <dbReference type="Proteomes" id="UP001319200"/>
    </source>
</evidence>
<evidence type="ECO:0000256" key="1">
    <source>
        <dbReference type="SAM" id="Phobius"/>
    </source>
</evidence>
<feature type="transmembrane region" description="Helical" evidence="1">
    <location>
        <begin position="58"/>
        <end position="76"/>
    </location>
</feature>
<dbReference type="Proteomes" id="UP001319200">
    <property type="component" value="Unassembled WGS sequence"/>
</dbReference>
<keyword evidence="1" id="KW-0812">Transmembrane</keyword>
<reference evidence="2 3" key="1">
    <citation type="submission" date="2021-05" db="EMBL/GenBank/DDBJ databases">
        <title>A Polyphasic approach of four new species of the genus Ohtaekwangia: Ohtaekwangia histidinii sp. nov., Ohtaekwangia cretensis sp. nov., Ohtaekwangia indiensis sp. nov., Ohtaekwangia reichenbachii sp. nov. from diverse environment.</title>
        <authorList>
            <person name="Octaviana S."/>
        </authorList>
    </citation>
    <scope>NUCLEOTIDE SEQUENCE [LARGE SCALE GENOMIC DNA]</scope>
    <source>
        <strain evidence="2 3">PWU4</strain>
    </source>
</reference>
<evidence type="ECO:0000313" key="2">
    <source>
        <dbReference type="EMBL" id="MBT1697469.1"/>
    </source>
</evidence>
<accession>A0AAP2DNR9</accession>
<keyword evidence="1" id="KW-0472">Membrane</keyword>
<dbReference type="RefSeq" id="WP_254163339.1">
    <property type="nucleotide sequence ID" value="NZ_JAHESF010000009.1"/>
</dbReference>